<dbReference type="Pfam" id="PF01145">
    <property type="entry name" value="Band_7"/>
    <property type="match status" value="1"/>
</dbReference>
<dbReference type="InterPro" id="IPR036013">
    <property type="entry name" value="Band_7/SPFH_dom_sf"/>
</dbReference>
<name>A0ABQ9AP12_9ROSI</name>
<keyword evidence="8" id="KW-1185">Reference proteome</keyword>
<dbReference type="Proteomes" id="UP001141253">
    <property type="component" value="Chromosome 18"/>
</dbReference>
<sequence>MYRVASPSEFLVITGVGIADVKLAKKGWILPGQSCTIFDVSPVNYTFEVQAMSAEKLPFVLPAVFTIGPRVDDEQSLFKYAKLISRHDKLSSHVKELVQGIIEGETRVLVASMTMEEVFKGAKEFKQEVFEKVQLELNQFGLLIYNANVKQLVDVRGHEYFSYLGQKTQMEAANQARVDVAEAKMKGEGDGKKEEIKVKTEVKIYENRREAEVAEANADLAKKKAGWSREAQVAEVEATKAVSLRDAELQREVERMNALTRIEKLKAEFLSKASVEYETKVQEANWELYKNQKAAEAILYEKEKEADAQKATADATFYARKQAADGELYAKQKEADGLVALAQAQGVYLRTVLDALGGNYAALRDYLMISGGMFQEIARINAGAVHGLQPKISIWTTGNSGEAHDGAGGGGNAMKEVAGVYKMLPPLFKTVQEQTGNATTAVDGHFDRL</sequence>
<evidence type="ECO:0000256" key="3">
    <source>
        <dbReference type="ARBA" id="ARBA00023054"/>
    </source>
</evidence>
<gene>
    <name evidence="7" type="ORF">OIU77_005335</name>
</gene>
<evidence type="ECO:0000256" key="5">
    <source>
        <dbReference type="RuleBase" id="RU366054"/>
    </source>
</evidence>
<accession>A0ABQ9AP12</accession>
<dbReference type="Gene3D" id="3.30.479.30">
    <property type="entry name" value="Band 7 domain"/>
    <property type="match status" value="1"/>
</dbReference>
<comment type="subcellular location">
    <subcellularLocation>
        <location evidence="5">Cell membrane</location>
        <topology evidence="5">Lipid-anchor</topology>
    </subcellularLocation>
    <subcellularLocation>
        <location evidence="5">Membrane</location>
        <location evidence="5">Caveola</location>
    </subcellularLocation>
</comment>
<protein>
    <recommendedName>
        <fullName evidence="5">Flotillin-like</fullName>
    </recommendedName>
</protein>
<reference evidence="7" key="2">
    <citation type="journal article" date="2023" name="Int. J. Mol. Sci.">
        <title>De Novo Assembly and Annotation of 11 Diverse Shrub Willow (Salix) Genomes Reveals Novel Gene Organization in Sex-Linked Regions.</title>
        <authorList>
            <person name="Hyden B."/>
            <person name="Feng K."/>
            <person name="Yates T.B."/>
            <person name="Jawdy S."/>
            <person name="Cereghino C."/>
            <person name="Smart L.B."/>
            <person name="Muchero W."/>
        </authorList>
    </citation>
    <scope>NUCLEOTIDE SEQUENCE</scope>
    <source>
        <tissue evidence="7">Shoot tip</tissue>
    </source>
</reference>
<comment type="caution">
    <text evidence="7">The sequence shown here is derived from an EMBL/GenBank/DDBJ whole genome shotgun (WGS) entry which is preliminary data.</text>
</comment>
<feature type="domain" description="Band 7" evidence="6">
    <location>
        <begin position="5"/>
        <end position="184"/>
    </location>
</feature>
<dbReference type="SUPFAM" id="SSF117892">
    <property type="entry name" value="Band 7/SPFH domain"/>
    <property type="match status" value="1"/>
</dbReference>
<evidence type="ECO:0000256" key="2">
    <source>
        <dbReference type="ARBA" id="ARBA00022475"/>
    </source>
</evidence>
<dbReference type="InterPro" id="IPR027705">
    <property type="entry name" value="Flotillin_fam"/>
</dbReference>
<dbReference type="PANTHER" id="PTHR13806">
    <property type="entry name" value="FLOTILLIN-RELATED"/>
    <property type="match status" value="1"/>
</dbReference>
<dbReference type="CDD" id="cd03399">
    <property type="entry name" value="SPFH_flotillin"/>
    <property type="match status" value="1"/>
</dbReference>
<evidence type="ECO:0000259" key="6">
    <source>
        <dbReference type="Pfam" id="PF01145"/>
    </source>
</evidence>
<keyword evidence="2 5" id="KW-1003">Cell membrane</keyword>
<dbReference type="EMBL" id="JAPFFI010000017">
    <property type="protein sequence ID" value="KAJ6354708.1"/>
    <property type="molecule type" value="Genomic_DNA"/>
</dbReference>
<keyword evidence="4 5" id="KW-0472">Membrane</keyword>
<dbReference type="InterPro" id="IPR001107">
    <property type="entry name" value="Band_7"/>
</dbReference>
<organism evidence="7 8">
    <name type="scientific">Salix suchowensis</name>
    <dbReference type="NCBI Taxonomy" id="1278906"/>
    <lineage>
        <taxon>Eukaryota</taxon>
        <taxon>Viridiplantae</taxon>
        <taxon>Streptophyta</taxon>
        <taxon>Embryophyta</taxon>
        <taxon>Tracheophyta</taxon>
        <taxon>Spermatophyta</taxon>
        <taxon>Magnoliopsida</taxon>
        <taxon>eudicotyledons</taxon>
        <taxon>Gunneridae</taxon>
        <taxon>Pentapetalae</taxon>
        <taxon>rosids</taxon>
        <taxon>fabids</taxon>
        <taxon>Malpighiales</taxon>
        <taxon>Salicaceae</taxon>
        <taxon>Saliceae</taxon>
        <taxon>Salix</taxon>
    </lineage>
</organism>
<keyword evidence="3" id="KW-0175">Coiled coil</keyword>
<evidence type="ECO:0000256" key="4">
    <source>
        <dbReference type="ARBA" id="ARBA00023136"/>
    </source>
</evidence>
<reference evidence="7" key="1">
    <citation type="submission" date="2022-10" db="EMBL/GenBank/DDBJ databases">
        <authorList>
            <person name="Hyden B.L."/>
            <person name="Feng K."/>
            <person name="Yates T."/>
            <person name="Jawdy S."/>
            <person name="Smart L.B."/>
            <person name="Muchero W."/>
        </authorList>
    </citation>
    <scope>NUCLEOTIDE SEQUENCE</scope>
    <source>
        <tissue evidence="7">Shoot tip</tissue>
    </source>
</reference>
<comment type="similarity">
    <text evidence="1 5">Belongs to the band 7/mec-2 family. Flotillin subfamily.</text>
</comment>
<proteinExistence type="inferred from homology"/>
<evidence type="ECO:0000256" key="1">
    <source>
        <dbReference type="ARBA" id="ARBA00007161"/>
    </source>
</evidence>
<evidence type="ECO:0000313" key="8">
    <source>
        <dbReference type="Proteomes" id="UP001141253"/>
    </source>
</evidence>
<evidence type="ECO:0000313" key="7">
    <source>
        <dbReference type="EMBL" id="KAJ6354708.1"/>
    </source>
</evidence>
<dbReference type="PANTHER" id="PTHR13806:SF31">
    <property type="entry name" value="FLOTILLIN-LIKE PROTEIN 1-RELATED"/>
    <property type="match status" value="1"/>
</dbReference>